<reference evidence="3" key="1">
    <citation type="submission" date="2017-09" db="EMBL/GenBank/DDBJ databases">
        <title>Depth-based differentiation of microbial function through sediment-hosted aquifers and enrichment of novel symbionts in the deep terrestrial subsurface.</title>
        <authorList>
            <person name="Probst A.J."/>
            <person name="Ladd B."/>
            <person name="Jarett J.K."/>
            <person name="Geller-Mcgrath D.E."/>
            <person name="Sieber C.M.K."/>
            <person name="Emerson J.B."/>
            <person name="Anantharaman K."/>
            <person name="Thomas B.C."/>
            <person name="Malmstrom R."/>
            <person name="Stieglmeier M."/>
            <person name="Klingl A."/>
            <person name="Woyke T."/>
            <person name="Ryan C.M."/>
            <person name="Banfield J.F."/>
        </authorList>
    </citation>
    <scope>NUCLEOTIDE SEQUENCE [LARGE SCALE GENOMIC DNA]</scope>
</reference>
<dbReference type="Pfam" id="PF09992">
    <property type="entry name" value="NAGPA"/>
    <property type="match status" value="1"/>
</dbReference>
<evidence type="ECO:0000313" key="2">
    <source>
        <dbReference type="EMBL" id="PJA46220.1"/>
    </source>
</evidence>
<evidence type="ECO:0000313" key="3">
    <source>
        <dbReference type="Proteomes" id="UP000229385"/>
    </source>
</evidence>
<feature type="domain" description="Phosphodiester glycosidase" evidence="1">
    <location>
        <begin position="198"/>
        <end position="311"/>
    </location>
</feature>
<proteinExistence type="predicted"/>
<name>A0A2M7XEB7_9BACT</name>
<protein>
    <recommendedName>
        <fullName evidence="1">Phosphodiester glycosidase domain-containing protein</fullName>
    </recommendedName>
</protein>
<dbReference type="EMBL" id="PFWU01000006">
    <property type="protein sequence ID" value="PJA46220.1"/>
    <property type="molecule type" value="Genomic_DNA"/>
</dbReference>
<comment type="caution">
    <text evidence="2">The sequence shown here is derived from an EMBL/GenBank/DDBJ whole genome shotgun (WGS) entry which is preliminary data.</text>
</comment>
<dbReference type="Proteomes" id="UP000229385">
    <property type="component" value="Unassembled WGS sequence"/>
</dbReference>
<sequence>MDLRERLAGTILLQVESRGEAWYVYPKTLERHYLGRPEDAFALMTELGLGITSTNLAHIPIATESLEPPLNEDSSYRELTMVTDEGSFVVHLITLRRDRFDMMTDTAEPEDCDKDCDALSLSEYVSRHDAFAAIHGSYFCPPDYEACSNVINTFLPPVYKTAEEQMIQEDSLNYFQRPFIVQSDDESLFYFHRAPDFGKSVLEFEETYHQTMQAGIGNWPSLVEEGESVVHSEPSESSFLVNGTRGGIGWNDEVIYLAVAKNATVPNLAAIFVAIGADYALNLDGGGSAALYYDGAYQVGPGRDLPNAILFKKR</sequence>
<organism evidence="2 3">
    <name type="scientific">Candidatus Uhrbacteria bacterium CG_4_9_14_3_um_filter_50_9</name>
    <dbReference type="NCBI Taxonomy" id="1975035"/>
    <lineage>
        <taxon>Bacteria</taxon>
        <taxon>Candidatus Uhriibacteriota</taxon>
    </lineage>
</organism>
<dbReference type="AlphaFoldDB" id="A0A2M7XEB7"/>
<evidence type="ECO:0000259" key="1">
    <source>
        <dbReference type="Pfam" id="PF09992"/>
    </source>
</evidence>
<accession>A0A2M7XEB7</accession>
<dbReference type="InterPro" id="IPR018711">
    <property type="entry name" value="NAGPA"/>
</dbReference>
<gene>
    <name evidence="2" type="ORF">CO174_00570</name>
</gene>